<proteinExistence type="predicted"/>
<feature type="signal peptide" evidence="1">
    <location>
        <begin position="1"/>
        <end position="19"/>
    </location>
</feature>
<dbReference type="Proteomes" id="UP000572817">
    <property type="component" value="Unassembled WGS sequence"/>
</dbReference>
<dbReference type="Pfam" id="PF00775">
    <property type="entry name" value="Dioxygenase_C"/>
    <property type="match status" value="1"/>
</dbReference>
<protein>
    <submittedName>
        <fullName evidence="3">Protocatechuate -dioxygenase beta subunit protein</fullName>
    </submittedName>
</protein>
<sequence length="321" mass="35719">MKLSNSLVTAVLFAASSLAHPKHASLQELQRRADLSKRCVSKVAQFNEHRHGMRMKAKRDLELERSGNTTYQITTEPPYFDVIQNETCVLAPQTTIGPYWRPSAQLLRQDMSENDPGVPLWLDIGVIDMETCEPLKNALVSLWHCNATGSYSSFTGLDPNTPFHDLLNQMNVTNFTIGETDLHTDTTTFLRGMWPTDANGMMEMKTIFPGFYAERTIHIHVQVMKDWVLRNNGTVSSGKLVSTGQVYVGEEISAKIMALEPYASHVEIERVTNDVDWIIDENPALGSNSIMSIIPADGENPENGMIAYITLGVDTSAATEL</sequence>
<comment type="caution">
    <text evidence="3">The sequence shown here is derived from an EMBL/GenBank/DDBJ whole genome shotgun (WGS) entry which is preliminary data.</text>
</comment>
<dbReference type="InterPro" id="IPR000627">
    <property type="entry name" value="Intradiol_dOase_C"/>
</dbReference>
<dbReference type="OrthoDB" id="121380at2759"/>
<dbReference type="CDD" id="cd03457">
    <property type="entry name" value="intradiol_dioxygenase_like"/>
    <property type="match status" value="1"/>
</dbReference>
<evidence type="ECO:0000313" key="3">
    <source>
        <dbReference type="EMBL" id="KAF4311047.1"/>
    </source>
</evidence>
<name>A0A8H4J3C1_9PEZI</name>
<evidence type="ECO:0000259" key="2">
    <source>
        <dbReference type="Pfam" id="PF00775"/>
    </source>
</evidence>
<dbReference type="PANTHER" id="PTHR34315">
    <property type="match status" value="1"/>
</dbReference>
<dbReference type="PANTHER" id="PTHR34315:SF1">
    <property type="entry name" value="INTRADIOL RING-CLEAVAGE DIOXYGENASES DOMAIN-CONTAINING PROTEIN-RELATED"/>
    <property type="match status" value="1"/>
</dbReference>
<evidence type="ECO:0000313" key="4">
    <source>
        <dbReference type="Proteomes" id="UP000572817"/>
    </source>
</evidence>
<accession>A0A8H4J3C1</accession>
<dbReference type="GO" id="GO:0008199">
    <property type="term" value="F:ferric iron binding"/>
    <property type="evidence" value="ECO:0007669"/>
    <property type="project" value="InterPro"/>
</dbReference>
<dbReference type="GO" id="GO:0016702">
    <property type="term" value="F:oxidoreductase activity, acting on single donors with incorporation of molecular oxygen, incorporation of two atoms of oxygen"/>
    <property type="evidence" value="ECO:0007669"/>
    <property type="project" value="InterPro"/>
</dbReference>
<dbReference type="Gene3D" id="2.60.130.10">
    <property type="entry name" value="Aromatic compound dioxygenase"/>
    <property type="match status" value="1"/>
</dbReference>
<feature type="domain" description="Intradiol ring-cleavage dioxygenases" evidence="2">
    <location>
        <begin position="105"/>
        <end position="224"/>
    </location>
</feature>
<gene>
    <name evidence="3" type="ORF">GTA08_BOTSDO13199</name>
</gene>
<keyword evidence="4" id="KW-1185">Reference proteome</keyword>
<dbReference type="InterPro" id="IPR015889">
    <property type="entry name" value="Intradiol_dOase_core"/>
</dbReference>
<dbReference type="SUPFAM" id="SSF49482">
    <property type="entry name" value="Aromatic compound dioxygenase"/>
    <property type="match status" value="1"/>
</dbReference>
<dbReference type="AlphaFoldDB" id="A0A8H4J3C1"/>
<feature type="chain" id="PRO_5034554038" evidence="1">
    <location>
        <begin position="20"/>
        <end position="321"/>
    </location>
</feature>
<reference evidence="3" key="1">
    <citation type="submission" date="2020-04" db="EMBL/GenBank/DDBJ databases">
        <title>Genome Assembly and Annotation of Botryosphaeria dothidea sdau 11-99, a Latent Pathogen of Apple Fruit Ring Rot in China.</title>
        <authorList>
            <person name="Yu C."/>
            <person name="Diao Y."/>
            <person name="Lu Q."/>
            <person name="Zhao J."/>
            <person name="Cui S."/>
            <person name="Peng C."/>
            <person name="He B."/>
            <person name="Liu H."/>
        </authorList>
    </citation>
    <scope>NUCLEOTIDE SEQUENCE [LARGE SCALE GENOMIC DNA]</scope>
    <source>
        <strain evidence="3">Sdau11-99</strain>
    </source>
</reference>
<organism evidence="3 4">
    <name type="scientific">Botryosphaeria dothidea</name>
    <dbReference type="NCBI Taxonomy" id="55169"/>
    <lineage>
        <taxon>Eukaryota</taxon>
        <taxon>Fungi</taxon>
        <taxon>Dikarya</taxon>
        <taxon>Ascomycota</taxon>
        <taxon>Pezizomycotina</taxon>
        <taxon>Dothideomycetes</taxon>
        <taxon>Dothideomycetes incertae sedis</taxon>
        <taxon>Botryosphaeriales</taxon>
        <taxon>Botryosphaeriaceae</taxon>
        <taxon>Botryosphaeria</taxon>
    </lineage>
</organism>
<dbReference type="EMBL" id="WWBZ02000011">
    <property type="protein sequence ID" value="KAF4311047.1"/>
    <property type="molecule type" value="Genomic_DNA"/>
</dbReference>
<keyword evidence="1" id="KW-0732">Signal</keyword>
<evidence type="ECO:0000256" key="1">
    <source>
        <dbReference type="SAM" id="SignalP"/>
    </source>
</evidence>